<protein>
    <submittedName>
        <fullName evidence="2">Uncharacterized protein</fullName>
    </submittedName>
</protein>
<evidence type="ECO:0000256" key="1">
    <source>
        <dbReference type="SAM" id="MobiDB-lite"/>
    </source>
</evidence>
<proteinExistence type="predicted"/>
<feature type="compositionally biased region" description="Basic residues" evidence="1">
    <location>
        <begin position="1"/>
        <end position="17"/>
    </location>
</feature>
<feature type="region of interest" description="Disordered" evidence="1">
    <location>
        <begin position="1"/>
        <end position="23"/>
    </location>
</feature>
<reference evidence="2" key="1">
    <citation type="submission" date="2018-02" db="EMBL/GenBank/DDBJ databases">
        <title>Rhizophora mucronata_Transcriptome.</title>
        <authorList>
            <person name="Meera S.P."/>
            <person name="Sreeshan A."/>
            <person name="Augustine A."/>
        </authorList>
    </citation>
    <scope>NUCLEOTIDE SEQUENCE</scope>
    <source>
        <tissue evidence="2">Leaf</tissue>
    </source>
</reference>
<accession>A0A2P2K7J2</accession>
<evidence type="ECO:0000313" key="2">
    <source>
        <dbReference type="EMBL" id="MBX01647.1"/>
    </source>
</evidence>
<sequence length="23" mass="2663">MGKTSIKRNFKEQKKKGGKEDKP</sequence>
<dbReference type="EMBL" id="GGEC01021163">
    <property type="protein sequence ID" value="MBX01647.1"/>
    <property type="molecule type" value="Transcribed_RNA"/>
</dbReference>
<organism evidence="2">
    <name type="scientific">Rhizophora mucronata</name>
    <name type="common">Asiatic mangrove</name>
    <dbReference type="NCBI Taxonomy" id="61149"/>
    <lineage>
        <taxon>Eukaryota</taxon>
        <taxon>Viridiplantae</taxon>
        <taxon>Streptophyta</taxon>
        <taxon>Embryophyta</taxon>
        <taxon>Tracheophyta</taxon>
        <taxon>Spermatophyta</taxon>
        <taxon>Magnoliopsida</taxon>
        <taxon>eudicotyledons</taxon>
        <taxon>Gunneridae</taxon>
        <taxon>Pentapetalae</taxon>
        <taxon>rosids</taxon>
        <taxon>fabids</taxon>
        <taxon>Malpighiales</taxon>
        <taxon>Rhizophoraceae</taxon>
        <taxon>Rhizophora</taxon>
    </lineage>
</organism>
<name>A0A2P2K7J2_RHIMU</name>
<dbReference type="AlphaFoldDB" id="A0A2P2K7J2"/>